<dbReference type="InterPro" id="IPR006102">
    <property type="entry name" value="Ig-like_GH2"/>
</dbReference>
<dbReference type="OrthoDB" id="2193377at2"/>
<evidence type="ECO:0000259" key="2">
    <source>
        <dbReference type="SMART" id="SM00060"/>
    </source>
</evidence>
<protein>
    <recommendedName>
        <fullName evidence="2">Fibronectin type-III domain-containing protein</fullName>
    </recommendedName>
</protein>
<dbReference type="GO" id="GO:0005975">
    <property type="term" value="P:carbohydrate metabolic process"/>
    <property type="evidence" value="ECO:0007669"/>
    <property type="project" value="InterPro"/>
</dbReference>
<name>A0A242K8L2_9ENTE</name>
<accession>A0A242K8L2</accession>
<dbReference type="Pfam" id="PF00703">
    <property type="entry name" value="Glyco_hydro_2"/>
    <property type="match status" value="1"/>
</dbReference>
<dbReference type="InterPro" id="IPR036116">
    <property type="entry name" value="FN3_sf"/>
</dbReference>
<dbReference type="EMBL" id="NGMM01000002">
    <property type="protein sequence ID" value="OTP17296.1"/>
    <property type="molecule type" value="Genomic_DNA"/>
</dbReference>
<dbReference type="SUPFAM" id="SSF49265">
    <property type="entry name" value="Fibronectin type III"/>
    <property type="match status" value="1"/>
</dbReference>
<comment type="caution">
    <text evidence="3">The sequence shown here is derived from an EMBL/GenBank/DDBJ whole genome shotgun (WGS) entry which is preliminary data.</text>
</comment>
<dbReference type="CDD" id="cd00063">
    <property type="entry name" value="FN3"/>
    <property type="match status" value="1"/>
</dbReference>
<proteinExistence type="inferred from homology"/>
<dbReference type="InterPro" id="IPR003961">
    <property type="entry name" value="FN3_dom"/>
</dbReference>
<evidence type="ECO:0000313" key="3">
    <source>
        <dbReference type="EMBL" id="OTP17296.1"/>
    </source>
</evidence>
<organism evidence="3">
    <name type="scientific">Candidatus Enterococcus clewellii</name>
    <dbReference type="NCBI Taxonomy" id="1834193"/>
    <lineage>
        <taxon>Bacteria</taxon>
        <taxon>Bacillati</taxon>
        <taxon>Bacillota</taxon>
        <taxon>Bacilli</taxon>
        <taxon>Lactobacillales</taxon>
        <taxon>Enterococcaceae</taxon>
        <taxon>Enterococcus</taxon>
    </lineage>
</organism>
<evidence type="ECO:0000256" key="1">
    <source>
        <dbReference type="ARBA" id="ARBA00007401"/>
    </source>
</evidence>
<dbReference type="SMART" id="SM00060">
    <property type="entry name" value="FN3"/>
    <property type="match status" value="1"/>
</dbReference>
<reference evidence="3" key="1">
    <citation type="submission" date="2017-05" db="EMBL/GenBank/DDBJ databases">
        <title>The Genome Sequence of Enterococcus sp. 9E7_DIV0242.</title>
        <authorList>
            <consortium name="The Broad Institute Genomics Platform"/>
            <consortium name="The Broad Institute Genomic Center for Infectious Diseases"/>
            <person name="Earl A."/>
            <person name="Manson A."/>
            <person name="Schwartman J."/>
            <person name="Gilmore M."/>
            <person name="Abouelleil A."/>
            <person name="Cao P."/>
            <person name="Chapman S."/>
            <person name="Cusick C."/>
            <person name="Shea T."/>
            <person name="Young S."/>
            <person name="Neafsey D."/>
            <person name="Nusbaum C."/>
            <person name="Birren B."/>
        </authorList>
    </citation>
    <scope>NUCLEOTIDE SEQUENCE [LARGE SCALE GENOMIC DNA]</scope>
    <source>
        <strain evidence="3">9E7_DIV0242</strain>
    </source>
</reference>
<gene>
    <name evidence="3" type="ORF">A5888_001434</name>
</gene>
<comment type="similarity">
    <text evidence="1">Belongs to the glycosyl hydrolase 2 family.</text>
</comment>
<dbReference type="AlphaFoldDB" id="A0A242K8L2"/>
<sequence length="295" mass="31969">MQITLGTRITITCKSLHPVKPQNLIVFDIAKNSAIIEWLGANGDVLLNDIVIAEGVTSPHIIEDLESNTEYTVKVVNRGGESEEVTFATKEITYKEVTIACDFNGKMAGSVVENPHIAKNVAHANLQNPASSLWSEFTQNSYNAIAELDNSVSKSSTSDNEKIAQALFSFDVTEAIERYDKNYFVDSNATTIAEKVSLILEKQKSMTFNVYGFSSGATGNKITVHRRAGSVWIAANVGDSNAVQRVTGTYTDGRLLMADGNVYILASATASDGITASVLNIDYANLELTILVEED</sequence>
<feature type="domain" description="Fibronectin type-III" evidence="2">
    <location>
        <begin position="18"/>
        <end position="82"/>
    </location>
</feature>
<dbReference type="GO" id="GO:0004553">
    <property type="term" value="F:hydrolase activity, hydrolyzing O-glycosyl compounds"/>
    <property type="evidence" value="ECO:0007669"/>
    <property type="project" value="InterPro"/>
</dbReference>